<evidence type="ECO:0000256" key="6">
    <source>
        <dbReference type="ARBA" id="ARBA00023004"/>
    </source>
</evidence>
<dbReference type="PRINTS" id="PR00385">
    <property type="entry name" value="P450"/>
</dbReference>
<evidence type="ECO:0000256" key="2">
    <source>
        <dbReference type="ARBA" id="ARBA00010617"/>
    </source>
</evidence>
<keyword evidence="11" id="KW-1185">Reference proteome</keyword>
<evidence type="ECO:0000256" key="9">
    <source>
        <dbReference type="RuleBase" id="RU000461"/>
    </source>
</evidence>
<dbReference type="InterPro" id="IPR036396">
    <property type="entry name" value="Cyt_P450_sf"/>
</dbReference>
<accession>A0AAD6CKD0</accession>
<comment type="caution">
    <text evidence="10">The sequence shown here is derived from an EMBL/GenBank/DDBJ whole genome shotgun (WGS) entry which is preliminary data.</text>
</comment>
<evidence type="ECO:0000256" key="3">
    <source>
        <dbReference type="ARBA" id="ARBA00022617"/>
    </source>
</evidence>
<dbReference type="GO" id="GO:0020037">
    <property type="term" value="F:heme binding"/>
    <property type="evidence" value="ECO:0007669"/>
    <property type="project" value="InterPro"/>
</dbReference>
<evidence type="ECO:0000313" key="11">
    <source>
        <dbReference type="Proteomes" id="UP001220324"/>
    </source>
</evidence>
<dbReference type="InterPro" id="IPR050364">
    <property type="entry name" value="Cytochrome_P450_fung"/>
</dbReference>
<sequence>MSSQDNTPLLRTYRRAIRRIIGTRESASKFDSLLELEARRFACRVLRTPGKFMEHNRTAAGAFILNVTYGYSIEPHGEDPLVCLADHALEQFSEAAMPGAWLVDMLPALKYVPQWMPGARFQRVARDHFATLTRLVENPVKFTKFQMNRDEDRQSFVSTLLKQGEEEEIVKWAAVAMYGGGSDTIVAVLEVFFLAMTMFPDVQCEAQREIDKVFGTPTLPKTTDRESLPYVNALVKEALRWHTIAPFSIPHRADEDDLINGFAIPKNAIILPNAWWFNNDPLIYPSPREFRPERFLTSPPALDPGDVSFGFGRRVCPGRLIAETSVFLMIAHTLALFDIRKPIGEDGMEVDPIVDFTPGILSHPVPFNAVFTPRSQAHEQLIANFEKTHPFGKGDSEALEKALYRP</sequence>
<dbReference type="Pfam" id="PF00067">
    <property type="entry name" value="p450"/>
    <property type="match status" value="1"/>
</dbReference>
<reference evidence="10 11" key="1">
    <citation type="journal article" date="2023" name="IMA Fungus">
        <title>Comparative genomic study of the Penicillium genus elucidates a diverse pangenome and 15 lateral gene transfer events.</title>
        <authorList>
            <person name="Petersen C."/>
            <person name="Sorensen T."/>
            <person name="Nielsen M.R."/>
            <person name="Sondergaard T.E."/>
            <person name="Sorensen J.L."/>
            <person name="Fitzpatrick D.A."/>
            <person name="Frisvad J.C."/>
            <person name="Nielsen K.L."/>
        </authorList>
    </citation>
    <scope>NUCLEOTIDE SEQUENCE [LARGE SCALE GENOMIC DNA]</scope>
    <source>
        <strain evidence="10 11">IBT 35679</strain>
    </source>
</reference>
<evidence type="ECO:0000313" key="10">
    <source>
        <dbReference type="EMBL" id="KAJ5523652.1"/>
    </source>
</evidence>
<keyword evidence="5 9" id="KW-0560">Oxidoreductase</keyword>
<dbReference type="PRINTS" id="PR00463">
    <property type="entry name" value="EP450I"/>
</dbReference>
<name>A0AAD6CKD0_9EURO</name>
<dbReference type="PROSITE" id="PS00086">
    <property type="entry name" value="CYTOCHROME_P450"/>
    <property type="match status" value="1"/>
</dbReference>
<keyword evidence="6 8" id="KW-0408">Iron</keyword>
<keyword evidence="3 8" id="KW-0349">Heme</keyword>
<evidence type="ECO:0000256" key="5">
    <source>
        <dbReference type="ARBA" id="ARBA00023002"/>
    </source>
</evidence>
<dbReference type="Gene3D" id="1.10.630.10">
    <property type="entry name" value="Cytochrome P450"/>
    <property type="match status" value="1"/>
</dbReference>
<proteinExistence type="inferred from homology"/>
<dbReference type="InterPro" id="IPR001128">
    <property type="entry name" value="Cyt_P450"/>
</dbReference>
<evidence type="ECO:0008006" key="12">
    <source>
        <dbReference type="Google" id="ProtNLM"/>
    </source>
</evidence>
<evidence type="ECO:0000256" key="7">
    <source>
        <dbReference type="ARBA" id="ARBA00023033"/>
    </source>
</evidence>
<dbReference type="PANTHER" id="PTHR46300:SF7">
    <property type="entry name" value="P450, PUTATIVE (EUROFUNG)-RELATED"/>
    <property type="match status" value="1"/>
</dbReference>
<protein>
    <recommendedName>
        <fullName evidence="12">O-methylsterigmatocystin oxidoreductase</fullName>
    </recommendedName>
</protein>
<dbReference type="CDD" id="cd11065">
    <property type="entry name" value="CYP64-like"/>
    <property type="match status" value="1"/>
</dbReference>
<evidence type="ECO:0000256" key="1">
    <source>
        <dbReference type="ARBA" id="ARBA00001971"/>
    </source>
</evidence>
<dbReference type="InterPro" id="IPR002401">
    <property type="entry name" value="Cyt_P450_E_grp-I"/>
</dbReference>
<dbReference type="SUPFAM" id="SSF48264">
    <property type="entry name" value="Cytochrome P450"/>
    <property type="match status" value="1"/>
</dbReference>
<dbReference type="GO" id="GO:0004497">
    <property type="term" value="F:monooxygenase activity"/>
    <property type="evidence" value="ECO:0007669"/>
    <property type="project" value="UniProtKB-KW"/>
</dbReference>
<dbReference type="Proteomes" id="UP001220324">
    <property type="component" value="Unassembled WGS sequence"/>
</dbReference>
<comment type="cofactor">
    <cofactor evidence="1 8">
        <name>heme</name>
        <dbReference type="ChEBI" id="CHEBI:30413"/>
    </cofactor>
</comment>
<feature type="binding site" description="axial binding residue" evidence="8">
    <location>
        <position position="316"/>
    </location>
    <ligand>
        <name>heme</name>
        <dbReference type="ChEBI" id="CHEBI:30413"/>
    </ligand>
    <ligandPart>
        <name>Fe</name>
        <dbReference type="ChEBI" id="CHEBI:18248"/>
    </ligandPart>
</feature>
<dbReference type="GO" id="GO:0016705">
    <property type="term" value="F:oxidoreductase activity, acting on paired donors, with incorporation or reduction of molecular oxygen"/>
    <property type="evidence" value="ECO:0007669"/>
    <property type="project" value="InterPro"/>
</dbReference>
<evidence type="ECO:0000256" key="4">
    <source>
        <dbReference type="ARBA" id="ARBA00022723"/>
    </source>
</evidence>
<comment type="similarity">
    <text evidence="2 9">Belongs to the cytochrome P450 family.</text>
</comment>
<dbReference type="EMBL" id="JAQIZZ010000008">
    <property type="protein sequence ID" value="KAJ5523652.1"/>
    <property type="molecule type" value="Genomic_DNA"/>
</dbReference>
<organism evidence="10 11">
    <name type="scientific">Penicillium frequentans</name>
    <dbReference type="NCBI Taxonomy" id="3151616"/>
    <lineage>
        <taxon>Eukaryota</taxon>
        <taxon>Fungi</taxon>
        <taxon>Dikarya</taxon>
        <taxon>Ascomycota</taxon>
        <taxon>Pezizomycotina</taxon>
        <taxon>Eurotiomycetes</taxon>
        <taxon>Eurotiomycetidae</taxon>
        <taxon>Eurotiales</taxon>
        <taxon>Aspergillaceae</taxon>
        <taxon>Penicillium</taxon>
    </lineage>
</organism>
<keyword evidence="4 8" id="KW-0479">Metal-binding</keyword>
<dbReference type="InterPro" id="IPR017972">
    <property type="entry name" value="Cyt_P450_CS"/>
</dbReference>
<dbReference type="GO" id="GO:0005506">
    <property type="term" value="F:iron ion binding"/>
    <property type="evidence" value="ECO:0007669"/>
    <property type="project" value="InterPro"/>
</dbReference>
<dbReference type="GO" id="GO:0043386">
    <property type="term" value="P:mycotoxin biosynthetic process"/>
    <property type="evidence" value="ECO:0007669"/>
    <property type="project" value="UniProtKB-ARBA"/>
</dbReference>
<dbReference type="AlphaFoldDB" id="A0AAD6CKD0"/>
<dbReference type="PANTHER" id="PTHR46300">
    <property type="entry name" value="P450, PUTATIVE (EUROFUNG)-RELATED-RELATED"/>
    <property type="match status" value="1"/>
</dbReference>
<gene>
    <name evidence="10" type="ORF">N7494_010302</name>
</gene>
<evidence type="ECO:0000256" key="8">
    <source>
        <dbReference type="PIRSR" id="PIRSR602401-1"/>
    </source>
</evidence>
<keyword evidence="7 9" id="KW-0503">Monooxygenase</keyword>